<dbReference type="STRING" id="455193.SAMN05421805_105221"/>
<organism evidence="3 4">
    <name type="scientific">Saccharopolyspora antimicrobica</name>
    <dbReference type="NCBI Taxonomy" id="455193"/>
    <lineage>
        <taxon>Bacteria</taxon>
        <taxon>Bacillati</taxon>
        <taxon>Actinomycetota</taxon>
        <taxon>Actinomycetes</taxon>
        <taxon>Pseudonocardiales</taxon>
        <taxon>Pseudonocardiaceae</taxon>
        <taxon>Saccharopolyspora</taxon>
    </lineage>
</organism>
<dbReference type="AlphaFoldDB" id="A0A1I5A2Z7"/>
<sequence length="156" mass="16166">MQRQTIAALTACLGGLAYTTSKVLLAMRAELGIHGFPAPASSYAAWQPEQIALAQLGNAAVGLVTAICALLLLWDGAARVRAFRWPLIVVSWLGIAMMAAGVVGFSLRAFGVVPALGPPAVGWSTYSALAVGAVWVVSWAIATVGFTRGRRLTTAG</sequence>
<dbReference type="EMBL" id="FOUP01000005">
    <property type="protein sequence ID" value="SFN56872.1"/>
    <property type="molecule type" value="Genomic_DNA"/>
</dbReference>
<feature type="transmembrane region" description="Helical" evidence="1">
    <location>
        <begin position="85"/>
        <end position="106"/>
    </location>
</feature>
<dbReference type="Proteomes" id="UP000270697">
    <property type="component" value="Unassembled WGS sequence"/>
</dbReference>
<dbReference type="EMBL" id="RBXX01000002">
    <property type="protein sequence ID" value="RKT83294.1"/>
    <property type="molecule type" value="Genomic_DNA"/>
</dbReference>
<protein>
    <recommendedName>
        <fullName evidence="6">Integral membrane protein</fullName>
    </recommendedName>
</protein>
<proteinExistence type="predicted"/>
<evidence type="ECO:0000313" key="5">
    <source>
        <dbReference type="Proteomes" id="UP000270697"/>
    </source>
</evidence>
<feature type="transmembrane region" description="Helical" evidence="1">
    <location>
        <begin position="52"/>
        <end position="73"/>
    </location>
</feature>
<feature type="transmembrane region" description="Helical" evidence="1">
    <location>
        <begin position="126"/>
        <end position="146"/>
    </location>
</feature>
<dbReference type="OrthoDB" id="5197577at2"/>
<accession>A0A1I5A2Z7</accession>
<keyword evidence="1" id="KW-0472">Membrane</keyword>
<name>A0A1I5A2Z7_9PSEU</name>
<reference evidence="3 4" key="1">
    <citation type="submission" date="2016-10" db="EMBL/GenBank/DDBJ databases">
        <authorList>
            <person name="de Groot N.N."/>
        </authorList>
    </citation>
    <scope>NUCLEOTIDE SEQUENCE [LARGE SCALE GENOMIC DNA]</scope>
    <source>
        <strain evidence="3 4">CPCC 201259</strain>
    </source>
</reference>
<dbReference type="Proteomes" id="UP000199398">
    <property type="component" value="Unassembled WGS sequence"/>
</dbReference>
<evidence type="ECO:0008006" key="6">
    <source>
        <dbReference type="Google" id="ProtNLM"/>
    </source>
</evidence>
<keyword evidence="1" id="KW-1133">Transmembrane helix</keyword>
<dbReference type="RefSeq" id="WP_093153093.1">
    <property type="nucleotide sequence ID" value="NZ_FOUP01000005.1"/>
</dbReference>
<keyword evidence="1" id="KW-0812">Transmembrane</keyword>
<reference evidence="2 5" key="2">
    <citation type="submission" date="2018-10" db="EMBL/GenBank/DDBJ databases">
        <title>Sequencing the genomes of 1000 actinobacteria strains.</title>
        <authorList>
            <person name="Klenk H.-P."/>
        </authorList>
    </citation>
    <scope>NUCLEOTIDE SEQUENCE [LARGE SCALE GENOMIC DNA]</scope>
    <source>
        <strain evidence="2 5">DSM 45119</strain>
    </source>
</reference>
<evidence type="ECO:0000313" key="4">
    <source>
        <dbReference type="Proteomes" id="UP000199398"/>
    </source>
</evidence>
<evidence type="ECO:0000313" key="2">
    <source>
        <dbReference type="EMBL" id="RKT83294.1"/>
    </source>
</evidence>
<evidence type="ECO:0000313" key="3">
    <source>
        <dbReference type="EMBL" id="SFN56872.1"/>
    </source>
</evidence>
<keyword evidence="5" id="KW-1185">Reference proteome</keyword>
<evidence type="ECO:0000256" key="1">
    <source>
        <dbReference type="SAM" id="Phobius"/>
    </source>
</evidence>
<gene>
    <name evidence="2" type="ORF">ATL45_1575</name>
    <name evidence="3" type="ORF">SAMN05421805_105221</name>
</gene>